<dbReference type="InterPro" id="IPR001584">
    <property type="entry name" value="Integrase_cat-core"/>
</dbReference>
<dbReference type="Gene3D" id="3.30.420.10">
    <property type="entry name" value="Ribonuclease H-like superfamily/Ribonuclease H"/>
    <property type="match status" value="1"/>
</dbReference>
<dbReference type="OrthoDB" id="413122at2759"/>
<feature type="domain" description="Integrase catalytic" evidence="3">
    <location>
        <begin position="217"/>
        <end position="384"/>
    </location>
</feature>
<dbReference type="EMBL" id="FN653069">
    <property type="protein sequence ID" value="CBY10893.1"/>
    <property type="molecule type" value="Genomic_DNA"/>
</dbReference>
<dbReference type="PANTHER" id="PTHR37984:SF5">
    <property type="entry name" value="PROTEIN NYNRIN-LIKE"/>
    <property type="match status" value="1"/>
</dbReference>
<sequence>MGIRKFVSPPLAKRGRRAGNAGDEQTQVLTTKLLLCRDWIIVQSPSATIKKMSADDLTTAEDIGADNFVALVTQGRSKDVEINTRCSIASAQFDDPIVKIAIDSLLQENRLRPNDKGDEELKWLLNRWNKLNLDETTNALYIDKKIYVPRILRTTVLETFHNKRVHIGVKRMSAEMSHMTWPACQDDILNWVRSCPCNHFTSGRGRSLKPAMQTTVKGTRPFQICLVDYIDLPKTRCGFQYGLTILCTFTKWLICVPSRLHRAIDTVNAIQRHLLDRFPQPEVIRSDRGRHFINSMCREFSQINGFDWRFHVSYHPQSCGALEVQHRVLKNALFILCHELRCEWIEVLPAVLQKLNALPNSSTGISLFEAVWGRRPELTNFDAVSNGVTSTDVPTFVRKQSDAMKIIHDRIKLCQERHDSASIIRNKPVHEPEWIEVGSHCLLKRSQSATARQTKAKSLGPYTCLANNGHMIKLSDLEGTCDWYHRGEVIPAPKRLPHLGVITPFPLLRPPLPKATFSPEPVPTQLLTNPPHQNIIAPPELSPNLADQVEENVKIEAEAPAEENERPAEGEETVTEEETPDLDSGEDYKAPAYVRREQVPLRESRRVRNLAPESQ</sequence>
<accession>E4XLD2</accession>
<keyword evidence="5" id="KW-1185">Reference proteome</keyword>
<dbReference type="InterPro" id="IPR036397">
    <property type="entry name" value="RNaseH_sf"/>
</dbReference>
<dbReference type="AlphaFoldDB" id="E4XLD2"/>
<feature type="compositionally biased region" description="Basic and acidic residues" evidence="2">
    <location>
        <begin position="586"/>
        <end position="606"/>
    </location>
</feature>
<dbReference type="GO" id="GO:0015074">
    <property type="term" value="P:DNA integration"/>
    <property type="evidence" value="ECO:0007669"/>
    <property type="project" value="InterPro"/>
</dbReference>
<feature type="compositionally biased region" description="Acidic residues" evidence="2">
    <location>
        <begin position="570"/>
        <end position="585"/>
    </location>
</feature>
<protein>
    <recommendedName>
        <fullName evidence="1">Gypsy retrotransposon integrase-like protein 1</fullName>
    </recommendedName>
</protein>
<dbReference type="Gene3D" id="1.10.340.70">
    <property type="match status" value="1"/>
</dbReference>
<reference evidence="4" key="1">
    <citation type="journal article" date="2010" name="Science">
        <title>Plasticity of animal genome architecture unmasked by rapid evolution of a pelagic tunicate.</title>
        <authorList>
            <person name="Denoeud F."/>
            <person name="Henriet S."/>
            <person name="Mungpakdee S."/>
            <person name="Aury J.M."/>
            <person name="Da Silva C."/>
            <person name="Brinkmann H."/>
            <person name="Mikhaleva J."/>
            <person name="Olsen L.C."/>
            <person name="Jubin C."/>
            <person name="Canestro C."/>
            <person name="Bouquet J.M."/>
            <person name="Danks G."/>
            <person name="Poulain J."/>
            <person name="Campsteijn C."/>
            <person name="Adamski M."/>
            <person name="Cross I."/>
            <person name="Yadetie F."/>
            <person name="Muffato M."/>
            <person name="Louis A."/>
            <person name="Butcher S."/>
            <person name="Tsagkogeorga G."/>
            <person name="Konrad A."/>
            <person name="Singh S."/>
            <person name="Jensen M.F."/>
            <person name="Cong E.H."/>
            <person name="Eikeseth-Otteraa H."/>
            <person name="Noel B."/>
            <person name="Anthouard V."/>
            <person name="Porcel B.M."/>
            <person name="Kachouri-Lafond R."/>
            <person name="Nishino A."/>
            <person name="Ugolini M."/>
            <person name="Chourrout P."/>
            <person name="Nishida H."/>
            <person name="Aasland R."/>
            <person name="Huzurbazar S."/>
            <person name="Westhof E."/>
            <person name="Delsuc F."/>
            <person name="Lehrach H."/>
            <person name="Reinhardt R."/>
            <person name="Weissenbach J."/>
            <person name="Roy S.W."/>
            <person name="Artiguenave F."/>
            <person name="Postlethwait J.H."/>
            <person name="Manak J.R."/>
            <person name="Thompson E.M."/>
            <person name="Jaillon O."/>
            <person name="Du Pasquier L."/>
            <person name="Boudinot P."/>
            <person name="Liberles D.A."/>
            <person name="Volff J.N."/>
            <person name="Philippe H."/>
            <person name="Lenhard B."/>
            <person name="Roest Crollius H."/>
            <person name="Wincker P."/>
            <person name="Chourrout D."/>
        </authorList>
    </citation>
    <scope>NUCLEOTIDE SEQUENCE [LARGE SCALE GENOMIC DNA]</scope>
</reference>
<evidence type="ECO:0000313" key="4">
    <source>
        <dbReference type="EMBL" id="CBY10893.1"/>
    </source>
</evidence>
<dbReference type="PROSITE" id="PS50994">
    <property type="entry name" value="INTEGRASE"/>
    <property type="match status" value="1"/>
</dbReference>
<dbReference type="Pfam" id="PF17921">
    <property type="entry name" value="Integrase_H2C2"/>
    <property type="match status" value="1"/>
</dbReference>
<proteinExistence type="predicted"/>
<dbReference type="Pfam" id="PF00665">
    <property type="entry name" value="rve"/>
    <property type="match status" value="1"/>
</dbReference>
<feature type="region of interest" description="Disordered" evidence="2">
    <location>
        <begin position="556"/>
        <end position="615"/>
    </location>
</feature>
<dbReference type="Proteomes" id="UP000001307">
    <property type="component" value="Unassembled WGS sequence"/>
</dbReference>
<dbReference type="SUPFAM" id="SSF53098">
    <property type="entry name" value="Ribonuclease H-like"/>
    <property type="match status" value="1"/>
</dbReference>
<evidence type="ECO:0000256" key="2">
    <source>
        <dbReference type="SAM" id="MobiDB-lite"/>
    </source>
</evidence>
<dbReference type="PANTHER" id="PTHR37984">
    <property type="entry name" value="PROTEIN CBG26694"/>
    <property type="match status" value="1"/>
</dbReference>
<feature type="compositionally biased region" description="Basic and acidic residues" evidence="2">
    <location>
        <begin position="556"/>
        <end position="569"/>
    </location>
</feature>
<organism evidence="4">
    <name type="scientific">Oikopleura dioica</name>
    <name type="common">Tunicate</name>
    <dbReference type="NCBI Taxonomy" id="34765"/>
    <lineage>
        <taxon>Eukaryota</taxon>
        <taxon>Metazoa</taxon>
        <taxon>Chordata</taxon>
        <taxon>Tunicata</taxon>
        <taxon>Appendicularia</taxon>
        <taxon>Copelata</taxon>
        <taxon>Oikopleuridae</taxon>
        <taxon>Oikopleura</taxon>
    </lineage>
</organism>
<evidence type="ECO:0000313" key="5">
    <source>
        <dbReference type="Proteomes" id="UP000001307"/>
    </source>
</evidence>
<feature type="region of interest" description="Disordered" evidence="2">
    <location>
        <begin position="1"/>
        <end position="23"/>
    </location>
</feature>
<dbReference type="InterPro" id="IPR012337">
    <property type="entry name" value="RNaseH-like_sf"/>
</dbReference>
<dbReference type="InParanoid" id="E4XLD2"/>
<name>E4XLD2_OIKDI</name>
<evidence type="ECO:0000259" key="3">
    <source>
        <dbReference type="PROSITE" id="PS50994"/>
    </source>
</evidence>
<dbReference type="GO" id="GO:0003676">
    <property type="term" value="F:nucleic acid binding"/>
    <property type="evidence" value="ECO:0007669"/>
    <property type="project" value="InterPro"/>
</dbReference>
<evidence type="ECO:0000256" key="1">
    <source>
        <dbReference type="ARBA" id="ARBA00039658"/>
    </source>
</evidence>
<dbReference type="InterPro" id="IPR041588">
    <property type="entry name" value="Integrase_H2C2"/>
</dbReference>
<dbReference type="InterPro" id="IPR050951">
    <property type="entry name" value="Retrovirus_Pol_polyprotein"/>
</dbReference>
<gene>
    <name evidence="4" type="ORF">GSOID_T00014517001</name>
</gene>